<evidence type="ECO:0000256" key="1">
    <source>
        <dbReference type="SAM" id="Phobius"/>
    </source>
</evidence>
<organism evidence="3 4">
    <name type="scientific">Bacillus cereus VD021</name>
    <dbReference type="NCBI Taxonomy" id="1053224"/>
    <lineage>
        <taxon>Bacteria</taxon>
        <taxon>Bacillati</taxon>
        <taxon>Bacillota</taxon>
        <taxon>Bacilli</taxon>
        <taxon>Bacillales</taxon>
        <taxon>Bacillaceae</taxon>
        <taxon>Bacillus</taxon>
        <taxon>Bacillus cereus group</taxon>
    </lineage>
</organism>
<dbReference type="RefSeq" id="WP_016102375.1">
    <property type="nucleotide sequence ID" value="NZ_KB976282.1"/>
</dbReference>
<dbReference type="AlphaFoldDB" id="R8HFU7"/>
<evidence type="ECO:0000313" key="4">
    <source>
        <dbReference type="Proteomes" id="UP000014040"/>
    </source>
</evidence>
<feature type="transmembrane region" description="Helical" evidence="1">
    <location>
        <begin position="90"/>
        <end position="120"/>
    </location>
</feature>
<proteinExistence type="predicted"/>
<dbReference type="Pfam" id="PF13273">
    <property type="entry name" value="DUF4064"/>
    <property type="match status" value="1"/>
</dbReference>
<dbReference type="Proteomes" id="UP000014040">
    <property type="component" value="Unassembled WGS sequence"/>
</dbReference>
<comment type="caution">
    <text evidence="3">The sequence shown here is derived from an EMBL/GenBank/DDBJ whole genome shotgun (WGS) entry which is preliminary data.</text>
</comment>
<keyword evidence="1" id="KW-0812">Transmembrane</keyword>
<dbReference type="HOGENOM" id="CLU_134233_1_0_9"/>
<dbReference type="EMBL" id="AHES01000040">
    <property type="protein sequence ID" value="EOO71744.1"/>
    <property type="molecule type" value="Genomic_DNA"/>
</dbReference>
<feature type="domain" description="DUF4064" evidence="2">
    <location>
        <begin position="2"/>
        <end position="99"/>
    </location>
</feature>
<gene>
    <name evidence="3" type="ORF">IIC_04260</name>
</gene>
<accession>R8HFU7</accession>
<feature type="transmembrane region" description="Helical" evidence="1">
    <location>
        <begin position="7"/>
        <end position="37"/>
    </location>
</feature>
<reference evidence="3 4" key="1">
    <citation type="submission" date="2012-12" db="EMBL/GenBank/DDBJ databases">
        <title>The Genome Sequence of Bacillus cereus VD021.</title>
        <authorList>
            <consortium name="The Broad Institute Genome Sequencing Platform"/>
            <consortium name="The Broad Institute Genome Sequencing Center for Infectious Disease"/>
            <person name="Feldgarden M."/>
            <person name="Van der Auwera G.A."/>
            <person name="Mahillon J."/>
            <person name="Duprez V."/>
            <person name="Timmery S."/>
            <person name="Mattelet C."/>
            <person name="Dierick K."/>
            <person name="Sun M."/>
            <person name="Yu Z."/>
            <person name="Zhu L."/>
            <person name="Hu X."/>
            <person name="Shank E.B."/>
            <person name="Swiecicka I."/>
            <person name="Hansen B.M."/>
            <person name="Andrup L."/>
            <person name="Walker B."/>
            <person name="Young S.K."/>
            <person name="Zeng Q."/>
            <person name="Gargeya S."/>
            <person name="Fitzgerald M."/>
            <person name="Haas B."/>
            <person name="Abouelleil A."/>
            <person name="Alvarado L."/>
            <person name="Arachchi H.M."/>
            <person name="Berlin A.M."/>
            <person name="Chapman S.B."/>
            <person name="Dewar J."/>
            <person name="Goldberg J."/>
            <person name="Griggs A."/>
            <person name="Gujja S."/>
            <person name="Hansen M."/>
            <person name="Howarth C."/>
            <person name="Imamovic A."/>
            <person name="Larimer J."/>
            <person name="McCowan C."/>
            <person name="Murphy C."/>
            <person name="Neiman D."/>
            <person name="Pearson M."/>
            <person name="Priest M."/>
            <person name="Roberts A."/>
            <person name="Saif S."/>
            <person name="Shea T."/>
            <person name="Sisk P."/>
            <person name="Sykes S."/>
            <person name="Wortman J."/>
            <person name="Nusbaum C."/>
            <person name="Birren B."/>
        </authorList>
    </citation>
    <scope>NUCLEOTIDE SEQUENCE [LARGE SCALE GENOMIC DNA]</scope>
    <source>
        <strain evidence="3 4">VD021</strain>
    </source>
</reference>
<dbReference type="InterPro" id="IPR025273">
    <property type="entry name" value="DUF4064"/>
</dbReference>
<keyword evidence="1" id="KW-0472">Membrane</keyword>
<dbReference type="PATRIC" id="fig|1053224.3.peg.4308"/>
<name>R8HFU7_BACCE</name>
<evidence type="ECO:0000313" key="3">
    <source>
        <dbReference type="EMBL" id="EOO71744.1"/>
    </source>
</evidence>
<feature type="transmembrane region" description="Helical" evidence="1">
    <location>
        <begin position="57"/>
        <end position="78"/>
    </location>
</feature>
<sequence>MKRTTEFVLGLIGGIFGIICVLIALMIDGIFGTIYTFLALMVGGMGAAFEAEGADSIIVLGWGAVALSILGIVGCVVVKKNAKVGGIMMTVAAIGGFICISIFYLLPGVLLLIGGLMGIFRKDKVAVSA</sequence>
<keyword evidence="1" id="KW-1133">Transmembrane helix</keyword>
<evidence type="ECO:0000259" key="2">
    <source>
        <dbReference type="Pfam" id="PF13273"/>
    </source>
</evidence>
<protein>
    <recommendedName>
        <fullName evidence="2">DUF4064 domain-containing protein</fullName>
    </recommendedName>
</protein>